<feature type="transmembrane region" description="Helical" evidence="7">
    <location>
        <begin position="277"/>
        <end position="302"/>
    </location>
</feature>
<evidence type="ECO:0000256" key="1">
    <source>
        <dbReference type="ARBA" id="ARBA00004141"/>
    </source>
</evidence>
<evidence type="ECO:0000256" key="4">
    <source>
        <dbReference type="ARBA" id="ARBA00022989"/>
    </source>
</evidence>
<evidence type="ECO:0000256" key="2">
    <source>
        <dbReference type="ARBA" id="ARBA00009773"/>
    </source>
</evidence>
<dbReference type="PANTHER" id="PTHR21716:SF61">
    <property type="entry name" value="BLR8064 PROTEIN"/>
    <property type="match status" value="1"/>
</dbReference>
<dbReference type="PANTHER" id="PTHR21716">
    <property type="entry name" value="TRANSMEMBRANE PROTEIN"/>
    <property type="match status" value="1"/>
</dbReference>
<feature type="transmembrane region" description="Helical" evidence="7">
    <location>
        <begin position="342"/>
        <end position="370"/>
    </location>
</feature>
<feature type="region of interest" description="Disordered" evidence="6">
    <location>
        <begin position="18"/>
        <end position="37"/>
    </location>
</feature>
<gene>
    <name evidence="8" type="ORF">E3202_01145</name>
</gene>
<protein>
    <submittedName>
        <fullName evidence="8">AI-2E family transporter</fullName>
    </submittedName>
</protein>
<feature type="transmembrane region" description="Helical" evidence="7">
    <location>
        <begin position="49"/>
        <end position="82"/>
    </location>
</feature>
<evidence type="ECO:0000313" key="8">
    <source>
        <dbReference type="EMBL" id="TPW35610.1"/>
    </source>
</evidence>
<sequence>MSVSSALTRSQAFEFSGVPRLPSSSVPSPASQPQPSATERRQKKARFWLSLFIVAASLYILWSFLGALAWAGIFAICAWPLYRRMQKWWPQNGKWNSTILPTLATTVITIVLIAPLCYIAVKAAQEAMVGLPYLQEVLKSGLPMPDWVAHVPVIGHKLAHWWHNNLETPHALEHLLSTLNFKPAISVTQYVAMSFLNLGIEFSFATTALYFVLKYGDSLIKELSALTNCLFGQQGEVFGRQVIESVYGTLMGLVVVGLGEGALIGVLYIMAGAPQPLALAFMTGIGSMIPFLGGIVLAICCLIISFHSLWWGIGVYIGGYTIMSLAGQFLRPMLVGGKTNLPFLWALFGILGGIACFGLLGLFIGPAVMACMNSLWRSWMADAHATLSFQTFNPVRSASSPSQVEGSSSP</sequence>
<reference evidence="8 9" key="1">
    <citation type="submission" date="2019-03" db="EMBL/GenBank/DDBJ databases">
        <title>The complete genome sequence of Neokomagataea sp. Jb2 NBRC113641.</title>
        <authorList>
            <person name="Chua K.-O."/>
            <person name="Chan K.-G."/>
            <person name="See-Too W.-S."/>
        </authorList>
    </citation>
    <scope>NUCLEOTIDE SEQUENCE [LARGE SCALE GENOMIC DNA]</scope>
    <source>
        <strain evidence="8 9">Jb2</strain>
    </source>
</reference>
<feature type="transmembrane region" description="Helical" evidence="7">
    <location>
        <begin position="102"/>
        <end position="121"/>
    </location>
</feature>
<comment type="subcellular location">
    <subcellularLocation>
        <location evidence="1">Membrane</location>
        <topology evidence="1">Multi-pass membrane protein</topology>
    </subcellularLocation>
</comment>
<feature type="compositionally biased region" description="Low complexity" evidence="6">
    <location>
        <begin position="22"/>
        <end position="37"/>
    </location>
</feature>
<organism evidence="8 9">
    <name type="scientific">Oecophyllibacter saccharovorans</name>
    <dbReference type="NCBI Taxonomy" id="2558360"/>
    <lineage>
        <taxon>Bacteria</taxon>
        <taxon>Pseudomonadati</taxon>
        <taxon>Pseudomonadota</taxon>
        <taxon>Alphaproteobacteria</taxon>
        <taxon>Acetobacterales</taxon>
        <taxon>Acetobacteraceae</taxon>
        <taxon>Oecophyllibacter</taxon>
    </lineage>
</organism>
<accession>A0A506UQJ7</accession>
<feature type="transmembrane region" description="Helical" evidence="7">
    <location>
        <begin position="309"/>
        <end position="330"/>
    </location>
</feature>
<keyword evidence="9" id="KW-1185">Reference proteome</keyword>
<dbReference type="Pfam" id="PF01594">
    <property type="entry name" value="AI-2E_transport"/>
    <property type="match status" value="1"/>
</dbReference>
<keyword evidence="3 7" id="KW-0812">Transmembrane</keyword>
<dbReference type="EMBL" id="SORZ01000001">
    <property type="protein sequence ID" value="TPW35610.1"/>
    <property type="molecule type" value="Genomic_DNA"/>
</dbReference>
<dbReference type="InterPro" id="IPR002549">
    <property type="entry name" value="AI-2E-like"/>
</dbReference>
<dbReference type="AlphaFoldDB" id="A0A506UQJ7"/>
<evidence type="ECO:0000313" key="9">
    <source>
        <dbReference type="Proteomes" id="UP000315037"/>
    </source>
</evidence>
<comment type="caution">
    <text evidence="8">The sequence shown here is derived from an EMBL/GenBank/DDBJ whole genome shotgun (WGS) entry which is preliminary data.</text>
</comment>
<dbReference type="Proteomes" id="UP000315037">
    <property type="component" value="Unassembled WGS sequence"/>
</dbReference>
<evidence type="ECO:0000256" key="6">
    <source>
        <dbReference type="SAM" id="MobiDB-lite"/>
    </source>
</evidence>
<feature type="transmembrane region" description="Helical" evidence="7">
    <location>
        <begin position="250"/>
        <end position="271"/>
    </location>
</feature>
<proteinExistence type="inferred from homology"/>
<keyword evidence="4 7" id="KW-1133">Transmembrane helix</keyword>
<comment type="similarity">
    <text evidence="2">Belongs to the autoinducer-2 exporter (AI-2E) (TC 2.A.86) family.</text>
</comment>
<evidence type="ECO:0000256" key="7">
    <source>
        <dbReference type="SAM" id="Phobius"/>
    </source>
</evidence>
<evidence type="ECO:0000256" key="5">
    <source>
        <dbReference type="ARBA" id="ARBA00023136"/>
    </source>
</evidence>
<dbReference type="GO" id="GO:0016020">
    <property type="term" value="C:membrane"/>
    <property type="evidence" value="ECO:0007669"/>
    <property type="project" value="UniProtKB-SubCell"/>
</dbReference>
<keyword evidence="5 7" id="KW-0472">Membrane</keyword>
<name>A0A506UQJ7_9PROT</name>
<evidence type="ECO:0000256" key="3">
    <source>
        <dbReference type="ARBA" id="ARBA00022692"/>
    </source>
</evidence>